<reference evidence="1 2" key="1">
    <citation type="journal article" date="2022" name="New Phytol.">
        <title>Ecological generalism drives hyperdiversity of secondary metabolite gene clusters in xylarialean endophytes.</title>
        <authorList>
            <person name="Franco M.E.E."/>
            <person name="Wisecaver J.H."/>
            <person name="Arnold A.E."/>
            <person name="Ju Y.M."/>
            <person name="Slot J.C."/>
            <person name="Ahrendt S."/>
            <person name="Moore L.P."/>
            <person name="Eastman K.E."/>
            <person name="Scott K."/>
            <person name="Konkel Z."/>
            <person name="Mondo S.J."/>
            <person name="Kuo A."/>
            <person name="Hayes R.D."/>
            <person name="Haridas S."/>
            <person name="Andreopoulos B."/>
            <person name="Riley R."/>
            <person name="LaButti K."/>
            <person name="Pangilinan J."/>
            <person name="Lipzen A."/>
            <person name="Amirebrahimi M."/>
            <person name="Yan J."/>
            <person name="Adam C."/>
            <person name="Keymanesh K."/>
            <person name="Ng V."/>
            <person name="Louie K."/>
            <person name="Northen T."/>
            <person name="Drula E."/>
            <person name="Henrissat B."/>
            <person name="Hsieh H.M."/>
            <person name="Youens-Clark K."/>
            <person name="Lutzoni F."/>
            <person name="Miadlikowska J."/>
            <person name="Eastwood D.C."/>
            <person name="Hamelin R.C."/>
            <person name="Grigoriev I.V."/>
            <person name="U'Ren J.M."/>
        </authorList>
    </citation>
    <scope>NUCLEOTIDE SEQUENCE [LARGE SCALE GENOMIC DNA]</scope>
    <source>
        <strain evidence="1 2">CBS 119005</strain>
    </source>
</reference>
<keyword evidence="2" id="KW-1185">Reference proteome</keyword>
<dbReference type="Proteomes" id="UP001497700">
    <property type="component" value="Unassembled WGS sequence"/>
</dbReference>
<proteinExistence type="predicted"/>
<name>A0ACB9ZAS8_9PEZI</name>
<accession>A0ACB9ZAS8</accession>
<gene>
    <name evidence="1" type="ORF">F4820DRAFT_125237</name>
</gene>
<organism evidence="1 2">
    <name type="scientific">Hypoxylon rubiginosum</name>
    <dbReference type="NCBI Taxonomy" id="110542"/>
    <lineage>
        <taxon>Eukaryota</taxon>
        <taxon>Fungi</taxon>
        <taxon>Dikarya</taxon>
        <taxon>Ascomycota</taxon>
        <taxon>Pezizomycotina</taxon>
        <taxon>Sordariomycetes</taxon>
        <taxon>Xylariomycetidae</taxon>
        <taxon>Xylariales</taxon>
        <taxon>Hypoxylaceae</taxon>
        <taxon>Hypoxylon</taxon>
    </lineage>
</organism>
<dbReference type="EMBL" id="MU393438">
    <property type="protein sequence ID" value="KAI4868427.1"/>
    <property type="molecule type" value="Genomic_DNA"/>
</dbReference>
<comment type="caution">
    <text evidence="1">The sequence shown here is derived from an EMBL/GenBank/DDBJ whole genome shotgun (WGS) entry which is preliminary data.</text>
</comment>
<sequence length="142" mass="15312">MYIPQANYPDPDFALAPTAGVGRGPTSARELTRYHTFPFSIESVSFLARWTFNRGLDACSTALDRASSLRKRTSANSVNTTIGVVVGVLLAVFLVGAFAFLYFYGRSIRVTRKRHRRRKSSGSKGSKNSDGAGGEPPAPAPA</sequence>
<evidence type="ECO:0000313" key="1">
    <source>
        <dbReference type="EMBL" id="KAI4868427.1"/>
    </source>
</evidence>
<protein>
    <submittedName>
        <fullName evidence="1">Uncharacterized protein</fullName>
    </submittedName>
</protein>
<evidence type="ECO:0000313" key="2">
    <source>
        <dbReference type="Proteomes" id="UP001497700"/>
    </source>
</evidence>